<evidence type="ECO:0000313" key="1">
    <source>
        <dbReference type="EMBL" id="CAA7602586.1"/>
    </source>
</evidence>
<accession>A0A8S0XCL0</accession>
<dbReference type="EMBL" id="CDGJ01000048">
    <property type="protein sequence ID" value="CEJ07268.1"/>
    <property type="molecule type" value="Genomic_DNA"/>
</dbReference>
<dbReference type="KEGG" id="aacx:DEACI_3265"/>
<keyword evidence="3" id="KW-1185">Reference proteome</keyword>
<name>A0A8S0XCL0_9FIRM</name>
<reference evidence="1" key="2">
    <citation type="submission" date="2020-01" db="EMBL/GenBank/DDBJ databases">
        <authorList>
            <person name="Hornung B."/>
        </authorList>
    </citation>
    <scope>NUCLEOTIDE SEQUENCE</scope>
    <source>
        <strain evidence="1">PacBioINE</strain>
    </source>
</reference>
<reference evidence="2" key="1">
    <citation type="submission" date="2014-11" db="EMBL/GenBank/DDBJ databases">
        <authorList>
            <person name="Hornung B.V."/>
        </authorList>
    </citation>
    <scope>NUCLEOTIDE SEQUENCE</scope>
    <source>
        <strain evidence="2">INE</strain>
    </source>
</reference>
<dbReference type="Proteomes" id="UP000836597">
    <property type="component" value="Chromosome"/>
</dbReference>
<gene>
    <name evidence="2" type="ORF">DEACI_1729</name>
    <name evidence="1" type="ORF">DEACI_3265</name>
</gene>
<proteinExistence type="predicted"/>
<dbReference type="AlphaFoldDB" id="A0A8S0XCL0"/>
<dbReference type="EMBL" id="LR746496">
    <property type="protein sequence ID" value="CAA7602586.1"/>
    <property type="molecule type" value="Genomic_DNA"/>
</dbReference>
<protein>
    <submittedName>
        <fullName evidence="1">Uncharacterized protein</fullName>
    </submittedName>
</protein>
<dbReference type="Proteomes" id="UP001071230">
    <property type="component" value="Unassembled WGS sequence"/>
</dbReference>
<sequence>MKIVAVADIHSKDKYSEIGCRVGGPPADYREKTDT</sequence>
<evidence type="ECO:0000313" key="3">
    <source>
        <dbReference type="Proteomes" id="UP001071230"/>
    </source>
</evidence>
<organism evidence="1">
    <name type="scientific">Acididesulfobacillus acetoxydans</name>
    <dbReference type="NCBI Taxonomy" id="1561005"/>
    <lineage>
        <taxon>Bacteria</taxon>
        <taxon>Bacillati</taxon>
        <taxon>Bacillota</taxon>
        <taxon>Clostridia</taxon>
        <taxon>Eubacteriales</taxon>
        <taxon>Peptococcaceae</taxon>
        <taxon>Acididesulfobacillus</taxon>
    </lineage>
</organism>
<evidence type="ECO:0000313" key="2">
    <source>
        <dbReference type="EMBL" id="CEJ07268.1"/>
    </source>
</evidence>